<comment type="caution">
    <text evidence="1">The sequence shown here is derived from an EMBL/GenBank/DDBJ whole genome shotgun (WGS) entry which is preliminary data.</text>
</comment>
<protein>
    <submittedName>
        <fullName evidence="1">Uncharacterized protein</fullName>
    </submittedName>
</protein>
<keyword evidence="2" id="KW-1185">Reference proteome</keyword>
<organism evidence="1 2">
    <name type="scientific">Chaetoceros tenuissimus</name>
    <dbReference type="NCBI Taxonomy" id="426638"/>
    <lineage>
        <taxon>Eukaryota</taxon>
        <taxon>Sar</taxon>
        <taxon>Stramenopiles</taxon>
        <taxon>Ochrophyta</taxon>
        <taxon>Bacillariophyta</taxon>
        <taxon>Coscinodiscophyceae</taxon>
        <taxon>Chaetocerotophycidae</taxon>
        <taxon>Chaetocerotales</taxon>
        <taxon>Chaetocerotaceae</taxon>
        <taxon>Chaetoceros</taxon>
    </lineage>
</organism>
<dbReference type="Proteomes" id="UP001054902">
    <property type="component" value="Unassembled WGS sequence"/>
</dbReference>
<sequence>MVVVPKIICNKTVLNVSRTASLFASKQGVKMGKVTAEKSFKNVGAGAKFSLGSGVSASSLASLSKPFNTIKKVVR</sequence>
<dbReference type="AlphaFoldDB" id="A0AAD3H9A7"/>
<reference evidence="1 2" key="1">
    <citation type="journal article" date="2021" name="Sci. Rep.">
        <title>The genome of the diatom Chaetoceros tenuissimus carries an ancient integrated fragment of an extant virus.</title>
        <authorList>
            <person name="Hongo Y."/>
            <person name="Kimura K."/>
            <person name="Takaki Y."/>
            <person name="Yoshida Y."/>
            <person name="Baba S."/>
            <person name="Kobayashi G."/>
            <person name="Nagasaki K."/>
            <person name="Hano T."/>
            <person name="Tomaru Y."/>
        </authorList>
    </citation>
    <scope>NUCLEOTIDE SEQUENCE [LARGE SCALE GENOMIC DNA]</scope>
    <source>
        <strain evidence="1 2">NIES-3715</strain>
    </source>
</reference>
<evidence type="ECO:0000313" key="1">
    <source>
        <dbReference type="EMBL" id="GFH54723.1"/>
    </source>
</evidence>
<proteinExistence type="predicted"/>
<gene>
    <name evidence="1" type="ORF">CTEN210_11199</name>
</gene>
<evidence type="ECO:0000313" key="2">
    <source>
        <dbReference type="Proteomes" id="UP001054902"/>
    </source>
</evidence>
<accession>A0AAD3H9A7</accession>
<name>A0AAD3H9A7_9STRA</name>
<dbReference type="EMBL" id="BLLK01000047">
    <property type="protein sequence ID" value="GFH54723.1"/>
    <property type="molecule type" value="Genomic_DNA"/>
</dbReference>